<accession>M0IDN3</accession>
<comment type="caution">
    <text evidence="1">The sequence shown here is derived from an EMBL/GenBank/DDBJ whole genome shotgun (WGS) entry which is preliminary data.</text>
</comment>
<evidence type="ECO:0000313" key="2">
    <source>
        <dbReference type="Proteomes" id="UP000011550"/>
    </source>
</evidence>
<dbReference type="OrthoDB" id="284679at2157"/>
<dbReference type="EMBL" id="AOLN01000011">
    <property type="protein sequence ID" value="ELZ94890.1"/>
    <property type="molecule type" value="Genomic_DNA"/>
</dbReference>
<organism evidence="1 2">
    <name type="scientific">Haloferax mucosum ATCC BAA-1512</name>
    <dbReference type="NCBI Taxonomy" id="662479"/>
    <lineage>
        <taxon>Archaea</taxon>
        <taxon>Methanobacteriati</taxon>
        <taxon>Methanobacteriota</taxon>
        <taxon>Stenosarchaea group</taxon>
        <taxon>Halobacteria</taxon>
        <taxon>Halobacteriales</taxon>
        <taxon>Haloferacaceae</taxon>
        <taxon>Haloferax</taxon>
    </lineage>
</organism>
<dbReference type="AlphaFoldDB" id="M0IDN3"/>
<proteinExistence type="predicted"/>
<keyword evidence="2" id="KW-1185">Reference proteome</keyword>
<reference evidence="1 2" key="1">
    <citation type="journal article" date="2014" name="PLoS Genet.">
        <title>Phylogenetically driven sequencing of extremely halophilic archaea reveals strategies for static and dynamic osmo-response.</title>
        <authorList>
            <person name="Becker E.A."/>
            <person name="Seitzer P.M."/>
            <person name="Tritt A."/>
            <person name="Larsen D."/>
            <person name="Krusor M."/>
            <person name="Yao A.I."/>
            <person name="Wu D."/>
            <person name="Madern D."/>
            <person name="Eisen J.A."/>
            <person name="Darling A.E."/>
            <person name="Facciotti M.T."/>
        </authorList>
    </citation>
    <scope>NUCLEOTIDE SEQUENCE [LARGE SCALE GENOMIC DNA]</scope>
    <source>
        <strain evidence="1 2">ATCC BAA-1512</strain>
    </source>
</reference>
<dbReference type="PATRIC" id="fig|662479.7.peg.1504"/>
<protein>
    <submittedName>
        <fullName evidence="1">Uncharacterized protein</fullName>
    </submittedName>
</protein>
<dbReference type="RefSeq" id="WP_008319707.1">
    <property type="nucleotide sequence ID" value="NZ_AOLN01000011.1"/>
</dbReference>
<dbReference type="STRING" id="662479.C440_07437"/>
<evidence type="ECO:0000313" key="1">
    <source>
        <dbReference type="EMBL" id="ELZ94890.1"/>
    </source>
</evidence>
<sequence length="53" mass="6125">MHAFLPLTNAESLSQRLCDPTAWVETRATSLVWVHPHYRWACGLDERRDATSQ</sequence>
<name>M0IDN3_9EURY</name>
<dbReference type="Proteomes" id="UP000011550">
    <property type="component" value="Unassembled WGS sequence"/>
</dbReference>
<gene>
    <name evidence="1" type="ORF">C440_07437</name>
</gene>